<dbReference type="Proteomes" id="UP000825729">
    <property type="component" value="Unassembled WGS sequence"/>
</dbReference>
<protein>
    <recommendedName>
        <fullName evidence="5">CCT domain-containing protein</fullName>
    </recommendedName>
</protein>
<dbReference type="AlphaFoldDB" id="A0AAV7EWU7"/>
<feature type="region of interest" description="Disordered" evidence="4">
    <location>
        <begin position="68"/>
        <end position="101"/>
    </location>
</feature>
<reference evidence="6 7" key="1">
    <citation type="submission" date="2021-07" db="EMBL/GenBank/DDBJ databases">
        <title>The Aristolochia fimbriata genome: insights into angiosperm evolution, floral development and chemical biosynthesis.</title>
        <authorList>
            <person name="Jiao Y."/>
        </authorList>
    </citation>
    <scope>NUCLEOTIDE SEQUENCE [LARGE SCALE GENOMIC DNA]</scope>
    <source>
        <strain evidence="6">IBCAS-2021</strain>
        <tissue evidence="6">Leaf</tissue>
    </source>
</reference>
<evidence type="ECO:0000256" key="3">
    <source>
        <dbReference type="PROSITE-ProRule" id="PRU00357"/>
    </source>
</evidence>
<dbReference type="PANTHER" id="PTHR31319:SF103">
    <property type="entry name" value="CCT MOTIF FAMILY PROTEIN"/>
    <property type="match status" value="1"/>
</dbReference>
<evidence type="ECO:0000259" key="5">
    <source>
        <dbReference type="PROSITE" id="PS51017"/>
    </source>
</evidence>
<dbReference type="GO" id="GO:0003700">
    <property type="term" value="F:DNA-binding transcription factor activity"/>
    <property type="evidence" value="ECO:0007669"/>
    <property type="project" value="TreeGrafter"/>
</dbReference>
<evidence type="ECO:0000256" key="2">
    <source>
        <dbReference type="ARBA" id="ARBA00023242"/>
    </source>
</evidence>
<feature type="domain" description="CCT" evidence="5">
    <location>
        <begin position="217"/>
        <end position="259"/>
    </location>
</feature>
<evidence type="ECO:0000313" key="6">
    <source>
        <dbReference type="EMBL" id="KAG9452117.1"/>
    </source>
</evidence>
<name>A0AAV7EWU7_ARIFI</name>
<keyword evidence="7" id="KW-1185">Reference proteome</keyword>
<dbReference type="Pfam" id="PF06203">
    <property type="entry name" value="CCT"/>
    <property type="match status" value="1"/>
</dbReference>
<dbReference type="InterPro" id="IPR045281">
    <property type="entry name" value="CONSTANS-like"/>
</dbReference>
<keyword evidence="2 3" id="KW-0539">Nucleus</keyword>
<evidence type="ECO:0000256" key="1">
    <source>
        <dbReference type="ARBA" id="ARBA00004123"/>
    </source>
</evidence>
<comment type="caution">
    <text evidence="6">The sequence shown here is derived from an EMBL/GenBank/DDBJ whole genome shotgun (WGS) entry which is preliminary data.</text>
</comment>
<gene>
    <name evidence="6" type="ORF">H6P81_005021</name>
</gene>
<dbReference type="GO" id="GO:0005634">
    <property type="term" value="C:nucleus"/>
    <property type="evidence" value="ECO:0007669"/>
    <property type="project" value="UniProtKB-SubCell"/>
</dbReference>
<dbReference type="EMBL" id="JAINDJ010000003">
    <property type="protein sequence ID" value="KAG9452117.1"/>
    <property type="molecule type" value="Genomic_DNA"/>
</dbReference>
<dbReference type="PROSITE" id="PS51017">
    <property type="entry name" value="CCT"/>
    <property type="match status" value="1"/>
</dbReference>
<sequence>MSSDMFLLDGPLFRQTPELGTTDFDLFADPFFPFPESPPPDVNLQYTTDQLPQLCQDACVPVPHLLSSSPPSHQMRGLSLDSPAPTRGPADDGGGLLNLGGFESTSPPGVCSLDNKIALMLQRSFSSHSLDGKHGGGLLFRPRFSSLCEGASLATQASSNCGFGGPIRRSSSTGDLQRLNRVAMAQGSPSPLGQESSSPCMEEIGFKVVGRYSAEERKQRIHRYRSKRTQRNFNKTIKYACRKTLADSRPRVRGRFARNDEVGEIFKAASCHPEDEDEGENLDLFQEEEEGGGGGVFMSSSFDTSDQQQFCYYGTSILH</sequence>
<dbReference type="GO" id="GO:0009909">
    <property type="term" value="P:regulation of flower development"/>
    <property type="evidence" value="ECO:0007669"/>
    <property type="project" value="InterPro"/>
</dbReference>
<dbReference type="PANTHER" id="PTHR31319">
    <property type="entry name" value="ZINC FINGER PROTEIN CONSTANS-LIKE 4"/>
    <property type="match status" value="1"/>
</dbReference>
<organism evidence="6 7">
    <name type="scientific">Aristolochia fimbriata</name>
    <name type="common">White veined hardy Dutchman's pipe vine</name>
    <dbReference type="NCBI Taxonomy" id="158543"/>
    <lineage>
        <taxon>Eukaryota</taxon>
        <taxon>Viridiplantae</taxon>
        <taxon>Streptophyta</taxon>
        <taxon>Embryophyta</taxon>
        <taxon>Tracheophyta</taxon>
        <taxon>Spermatophyta</taxon>
        <taxon>Magnoliopsida</taxon>
        <taxon>Magnoliidae</taxon>
        <taxon>Piperales</taxon>
        <taxon>Aristolochiaceae</taxon>
        <taxon>Aristolochia</taxon>
    </lineage>
</organism>
<comment type="subcellular location">
    <subcellularLocation>
        <location evidence="1 3">Nucleus</location>
    </subcellularLocation>
</comment>
<dbReference type="InterPro" id="IPR010402">
    <property type="entry name" value="CCT_domain"/>
</dbReference>
<proteinExistence type="predicted"/>
<evidence type="ECO:0000256" key="4">
    <source>
        <dbReference type="SAM" id="MobiDB-lite"/>
    </source>
</evidence>
<evidence type="ECO:0000313" key="7">
    <source>
        <dbReference type="Proteomes" id="UP000825729"/>
    </source>
</evidence>
<accession>A0AAV7EWU7</accession>